<evidence type="ECO:0000313" key="3">
    <source>
        <dbReference type="EMBL" id="MVN77881.1"/>
    </source>
</evidence>
<accession>A0A7K1TIA2</accession>
<evidence type="ECO:0000256" key="1">
    <source>
        <dbReference type="SAM" id="SignalP"/>
    </source>
</evidence>
<feature type="chain" id="PRO_5029446870" evidence="1">
    <location>
        <begin position="21"/>
        <end position="225"/>
    </location>
</feature>
<feature type="domain" description="Outer membrane protein beta-barrel" evidence="2">
    <location>
        <begin position="20"/>
        <end position="178"/>
    </location>
</feature>
<keyword evidence="1" id="KW-0732">Signal</keyword>
<dbReference type="AlphaFoldDB" id="A0A7K1TIA2"/>
<protein>
    <submittedName>
        <fullName evidence="3">Outer membrane beta-barrel protein</fullName>
    </submittedName>
</protein>
<organism evidence="3 4">
    <name type="scientific">Hymenobacter ginkgonis</name>
    <dbReference type="NCBI Taxonomy" id="2682976"/>
    <lineage>
        <taxon>Bacteria</taxon>
        <taxon>Pseudomonadati</taxon>
        <taxon>Bacteroidota</taxon>
        <taxon>Cytophagia</taxon>
        <taxon>Cytophagales</taxon>
        <taxon>Hymenobacteraceae</taxon>
        <taxon>Hymenobacter</taxon>
    </lineage>
</organism>
<proteinExistence type="predicted"/>
<dbReference type="RefSeq" id="WP_157567452.1">
    <property type="nucleotide sequence ID" value="NZ_WQKZ01000004.1"/>
</dbReference>
<evidence type="ECO:0000259" key="2">
    <source>
        <dbReference type="Pfam" id="PF13568"/>
    </source>
</evidence>
<reference evidence="3 4" key="1">
    <citation type="submission" date="2019-12" db="EMBL/GenBank/DDBJ databases">
        <title>Hymenobacter sp. HMF4947 Genome sequencing and assembly.</title>
        <authorList>
            <person name="Kang H."/>
            <person name="Cha I."/>
            <person name="Kim H."/>
            <person name="Joh K."/>
        </authorList>
    </citation>
    <scope>NUCLEOTIDE SEQUENCE [LARGE SCALE GENOMIC DNA]</scope>
    <source>
        <strain evidence="3 4">HMF4947</strain>
    </source>
</reference>
<name>A0A7K1TIA2_9BACT</name>
<feature type="signal peptide" evidence="1">
    <location>
        <begin position="1"/>
        <end position="20"/>
    </location>
</feature>
<dbReference type="EMBL" id="WQKZ01000004">
    <property type="protein sequence ID" value="MVN77881.1"/>
    <property type="molecule type" value="Genomic_DNA"/>
</dbReference>
<dbReference type="InterPro" id="IPR025665">
    <property type="entry name" value="Beta-barrel_OMP_2"/>
</dbReference>
<dbReference type="Pfam" id="PF13568">
    <property type="entry name" value="OMP_b-brl_2"/>
    <property type="match status" value="1"/>
</dbReference>
<gene>
    <name evidence="3" type="ORF">GO988_16240</name>
</gene>
<sequence length="225" mass="23486">MKKIILSLALLAGFASAANAQTGVKYGIKGGFNGATFSGTDSKGSEYKAGFAAGVFANFGISDQFSIQPEVLFSQKGASVDDFQTSTLGTGTTFKSTLSYIDVPILARINTGDAGKGFFFEIGPQGSFVVANRDFLQKSGNKINENTTTSDLNKVVIGYVGGIGYQITSGLSLGVRYTGDFSQVYKDGASTTLKATSPSGSFLASNPNVHNSVFQFQVGYAFGGK</sequence>
<comment type="caution">
    <text evidence="3">The sequence shown here is derived from an EMBL/GenBank/DDBJ whole genome shotgun (WGS) entry which is preliminary data.</text>
</comment>
<evidence type="ECO:0000313" key="4">
    <source>
        <dbReference type="Proteomes" id="UP000441336"/>
    </source>
</evidence>
<dbReference type="Proteomes" id="UP000441336">
    <property type="component" value="Unassembled WGS sequence"/>
</dbReference>
<keyword evidence="4" id="KW-1185">Reference proteome</keyword>